<evidence type="ECO:0000256" key="3">
    <source>
        <dbReference type="ARBA" id="ARBA00006751"/>
    </source>
</evidence>
<gene>
    <name evidence="10" type="ORF">GEZ84_03430</name>
</gene>
<evidence type="ECO:0000256" key="1">
    <source>
        <dbReference type="ARBA" id="ARBA00002678"/>
    </source>
</evidence>
<evidence type="ECO:0000256" key="2">
    <source>
        <dbReference type="ARBA" id="ARBA00005058"/>
    </source>
</evidence>
<evidence type="ECO:0000256" key="8">
    <source>
        <dbReference type="ARBA" id="ARBA00048556"/>
    </source>
</evidence>
<dbReference type="UniPathway" id="UPA00606"/>
<name>A0A6I1TVM5_STRMT</name>
<comment type="function">
    <text evidence="1">The purine nucleoside phosphorylases catalyze the phosphorolytic breakdown of the N-glycosidic bond in the beta-(deoxy)ribonucleoside molecules, with the formation of the corresponding free purine bases and pentose-1-phosphate. Cleaves guanosine, inosine, 2'-deoxyguanosine and 2'-deoxyinosine.</text>
</comment>
<dbReference type="GO" id="GO:0009116">
    <property type="term" value="P:nucleoside metabolic process"/>
    <property type="evidence" value="ECO:0007669"/>
    <property type="project" value="InterPro"/>
</dbReference>
<evidence type="ECO:0000313" key="11">
    <source>
        <dbReference type="Proteomes" id="UP000438885"/>
    </source>
</evidence>
<dbReference type="GO" id="GO:0004731">
    <property type="term" value="F:purine-nucleoside phosphorylase activity"/>
    <property type="evidence" value="ECO:0007669"/>
    <property type="project" value="UniProtKB-EC"/>
</dbReference>
<evidence type="ECO:0000256" key="7">
    <source>
        <dbReference type="ARBA" id="ARBA00031036"/>
    </source>
</evidence>
<dbReference type="PANTHER" id="PTHR11904">
    <property type="entry name" value="METHYLTHIOADENOSINE/PURINE NUCLEOSIDE PHOSPHORYLASE"/>
    <property type="match status" value="1"/>
</dbReference>
<dbReference type="InterPro" id="IPR000845">
    <property type="entry name" value="Nucleoside_phosphorylase_d"/>
</dbReference>
<dbReference type="Pfam" id="PF01048">
    <property type="entry name" value="PNP_UDP_1"/>
    <property type="match status" value="1"/>
</dbReference>
<protein>
    <recommendedName>
        <fullName evidence="4">purine-nucleoside phosphorylase</fullName>
        <ecNumber evidence="4">2.4.2.1</ecNumber>
    </recommendedName>
    <alternativeName>
        <fullName evidence="7">Inosine-guanosine phosphorylase</fullName>
    </alternativeName>
</protein>
<dbReference type="Gene3D" id="3.40.50.1580">
    <property type="entry name" value="Nucleoside phosphorylase domain"/>
    <property type="match status" value="1"/>
</dbReference>
<dbReference type="EC" id="2.4.2.1" evidence="4"/>
<comment type="similarity">
    <text evidence="3">Belongs to the PNP/MTAP phosphorylase family.</text>
</comment>
<dbReference type="PANTHER" id="PTHR11904:SF9">
    <property type="entry name" value="PURINE NUCLEOSIDE PHOSPHORYLASE-RELATED"/>
    <property type="match status" value="1"/>
</dbReference>
<dbReference type="Proteomes" id="UP000438885">
    <property type="component" value="Unassembled WGS sequence"/>
</dbReference>
<comment type="pathway">
    <text evidence="2">Purine metabolism; purine nucleoside salvage.</text>
</comment>
<dbReference type="GO" id="GO:0005737">
    <property type="term" value="C:cytoplasm"/>
    <property type="evidence" value="ECO:0007669"/>
    <property type="project" value="TreeGrafter"/>
</dbReference>
<evidence type="ECO:0000256" key="4">
    <source>
        <dbReference type="ARBA" id="ARBA00011886"/>
    </source>
</evidence>
<sequence length="69" mass="7512">MLGTDVVGMSTAPEVIVVAYSGLKLLGILFITNYTTGFKEELNHEEVVEVTERVKGDFKGLLKAILAEL</sequence>
<evidence type="ECO:0000259" key="9">
    <source>
        <dbReference type="Pfam" id="PF01048"/>
    </source>
</evidence>
<dbReference type="AlphaFoldDB" id="A0A6I1TVM5"/>
<reference evidence="10 11" key="1">
    <citation type="submission" date="2019-10" db="EMBL/GenBank/DDBJ databases">
        <title>Streptococcus mitis of the oral and urogenital tracts.</title>
        <authorList>
            <person name="Price T."/>
            <person name="Mores C.R."/>
            <person name="Putonti C."/>
            <person name="Wolfe A.J."/>
        </authorList>
    </citation>
    <scope>NUCLEOTIDE SEQUENCE [LARGE SCALE GENOMIC DNA]</scope>
    <source>
        <strain evidence="10 11">SM10</strain>
    </source>
</reference>
<evidence type="ECO:0000256" key="6">
    <source>
        <dbReference type="ARBA" id="ARBA00022679"/>
    </source>
</evidence>
<keyword evidence="6" id="KW-0808">Transferase</keyword>
<evidence type="ECO:0000256" key="5">
    <source>
        <dbReference type="ARBA" id="ARBA00022676"/>
    </source>
</evidence>
<organism evidence="10 11">
    <name type="scientific">Streptococcus mitis</name>
    <dbReference type="NCBI Taxonomy" id="28037"/>
    <lineage>
        <taxon>Bacteria</taxon>
        <taxon>Bacillati</taxon>
        <taxon>Bacillota</taxon>
        <taxon>Bacilli</taxon>
        <taxon>Lactobacillales</taxon>
        <taxon>Streptococcaceae</taxon>
        <taxon>Streptococcus</taxon>
        <taxon>Streptococcus mitis group</taxon>
    </lineage>
</organism>
<dbReference type="InterPro" id="IPR035994">
    <property type="entry name" value="Nucleoside_phosphorylase_sf"/>
</dbReference>
<evidence type="ECO:0000313" key="10">
    <source>
        <dbReference type="EMBL" id="MQQ29438.1"/>
    </source>
</evidence>
<feature type="domain" description="Nucleoside phosphorylase" evidence="9">
    <location>
        <begin position="2"/>
        <end position="67"/>
    </location>
</feature>
<comment type="catalytic activity">
    <reaction evidence="8">
        <text>a purine 2'-deoxy-D-ribonucleoside + phosphate = a purine nucleobase + 2-deoxy-alpha-D-ribose 1-phosphate</text>
        <dbReference type="Rhea" id="RHEA:36431"/>
        <dbReference type="ChEBI" id="CHEBI:26386"/>
        <dbReference type="ChEBI" id="CHEBI:43474"/>
        <dbReference type="ChEBI" id="CHEBI:57259"/>
        <dbReference type="ChEBI" id="CHEBI:142361"/>
        <dbReference type="EC" id="2.4.2.1"/>
    </reaction>
</comment>
<dbReference type="InterPro" id="IPR011268">
    <property type="entry name" value="Purine_phosphorylase"/>
</dbReference>
<accession>A0A6I1TVM5</accession>
<proteinExistence type="inferred from homology"/>
<dbReference type="SUPFAM" id="SSF53167">
    <property type="entry name" value="Purine and uridine phosphorylases"/>
    <property type="match status" value="1"/>
</dbReference>
<dbReference type="EMBL" id="WIJP01000004">
    <property type="protein sequence ID" value="MQQ29438.1"/>
    <property type="molecule type" value="Genomic_DNA"/>
</dbReference>
<keyword evidence="5" id="KW-0328">Glycosyltransferase</keyword>
<comment type="caution">
    <text evidence="10">The sequence shown here is derived from an EMBL/GenBank/DDBJ whole genome shotgun (WGS) entry which is preliminary data.</text>
</comment>